<dbReference type="GO" id="GO:0005509">
    <property type="term" value="F:calcium ion binding"/>
    <property type="evidence" value="ECO:0007669"/>
    <property type="project" value="InterPro"/>
</dbReference>
<feature type="binding site" evidence="16">
    <location>
        <position position="359"/>
    </location>
    <ligand>
        <name>substrate</name>
    </ligand>
</feature>
<feature type="binding site" evidence="16">
    <location>
        <position position="94"/>
    </location>
    <ligand>
        <name>substrate</name>
    </ligand>
</feature>
<dbReference type="PANTHER" id="PTHR10357">
    <property type="entry name" value="ALPHA-AMYLASE FAMILY MEMBER"/>
    <property type="match status" value="1"/>
</dbReference>
<proteinExistence type="inferred from homology"/>
<comment type="catalytic activity">
    <reaction evidence="1">
        <text>Endohydrolysis of (1-&gt;4)-alpha-D-glucosidic linkages in polysaccharides containing three or more (1-&gt;4)-alpha-linked D-glucose units.</text>
        <dbReference type="EC" id="3.2.1.1"/>
    </reaction>
</comment>
<dbReference type="Proteomes" id="UP000085678">
    <property type="component" value="Unplaced"/>
</dbReference>
<dbReference type="SMART" id="SM00642">
    <property type="entry name" value="Aamy"/>
    <property type="match status" value="1"/>
</dbReference>
<dbReference type="RefSeq" id="XP_013378610.1">
    <property type="nucleotide sequence ID" value="XM_013523156.1"/>
</dbReference>
<dbReference type="Gene3D" id="3.20.20.80">
    <property type="entry name" value="Glycosidases"/>
    <property type="match status" value="1"/>
</dbReference>
<dbReference type="InterPro" id="IPR013780">
    <property type="entry name" value="Glyco_hydro_b"/>
</dbReference>
<dbReference type="STRING" id="7574.A0A1S3GXM2"/>
<evidence type="ECO:0000256" key="10">
    <source>
        <dbReference type="ARBA" id="ARBA00023180"/>
    </source>
</evidence>
<evidence type="ECO:0000256" key="11">
    <source>
        <dbReference type="ARBA" id="ARBA00023277"/>
    </source>
</evidence>
<dbReference type="OMA" id="VTNHMAW"/>
<dbReference type="SUPFAM" id="SSF51445">
    <property type="entry name" value="(Trans)glycosidases"/>
    <property type="match status" value="1"/>
</dbReference>
<organism evidence="19 20">
    <name type="scientific">Lingula anatina</name>
    <name type="common">Brachiopod</name>
    <name type="synonym">Lingula unguis</name>
    <dbReference type="NCBI Taxonomy" id="7574"/>
    <lineage>
        <taxon>Eukaryota</taxon>
        <taxon>Metazoa</taxon>
        <taxon>Spiralia</taxon>
        <taxon>Lophotrochozoa</taxon>
        <taxon>Brachiopoda</taxon>
        <taxon>Linguliformea</taxon>
        <taxon>Lingulata</taxon>
        <taxon>Lingulida</taxon>
        <taxon>Linguloidea</taxon>
        <taxon>Lingulidae</taxon>
        <taxon>Lingula</taxon>
    </lineage>
</organism>
<dbReference type="AlphaFoldDB" id="A0A1S3GXM2"/>
<dbReference type="GO" id="GO:0004556">
    <property type="term" value="F:alpha-amylase activity"/>
    <property type="evidence" value="ECO:0007669"/>
    <property type="project" value="UniProtKB-EC"/>
</dbReference>
<evidence type="ECO:0000256" key="12">
    <source>
        <dbReference type="ARBA" id="ARBA00023295"/>
    </source>
</evidence>
<dbReference type="PANTHER" id="PTHR10357:SF215">
    <property type="entry name" value="ALPHA-AMYLASE 1"/>
    <property type="match status" value="1"/>
</dbReference>
<feature type="disulfide bond" evidence="15">
    <location>
        <begin position="170"/>
        <end position="184"/>
    </location>
</feature>
<evidence type="ECO:0000259" key="18">
    <source>
        <dbReference type="SMART" id="SM00642"/>
    </source>
</evidence>
<accession>A0A1S3GXM2</accession>
<dbReference type="KEGG" id="lak:106150396"/>
<dbReference type="InterPro" id="IPR013777">
    <property type="entry name" value="A-amylase-like"/>
</dbReference>
<dbReference type="Pfam" id="PF00128">
    <property type="entry name" value="Alpha-amylase"/>
    <property type="match status" value="1"/>
</dbReference>
<keyword evidence="11" id="KW-0119">Carbohydrate metabolism</keyword>
<dbReference type="InterPro" id="IPR006047">
    <property type="entry name" value="GH13_cat_dom"/>
</dbReference>
<keyword evidence="7" id="KW-0378">Hydrolase</keyword>
<evidence type="ECO:0000256" key="4">
    <source>
        <dbReference type="ARBA" id="ARBA00012595"/>
    </source>
</evidence>
<dbReference type="CDD" id="cd11319">
    <property type="entry name" value="AmyAc_euk_AmyA"/>
    <property type="match status" value="1"/>
</dbReference>
<feature type="site" description="Transition state stabilizer" evidence="14">
    <location>
        <position position="312"/>
    </location>
</feature>
<evidence type="ECO:0000256" key="15">
    <source>
        <dbReference type="PIRSR" id="PIRSR001024-4"/>
    </source>
</evidence>
<dbReference type="GeneID" id="106150396"/>
<comment type="cofactor">
    <cofactor evidence="2">
        <name>Ca(2+)</name>
        <dbReference type="ChEBI" id="CHEBI:29108"/>
    </cofactor>
</comment>
<reference evidence="20" key="1">
    <citation type="submission" date="2025-08" db="UniProtKB">
        <authorList>
            <consortium name="RefSeq"/>
        </authorList>
    </citation>
    <scope>IDENTIFICATION</scope>
    <source>
        <tissue evidence="20">Gonads</tissue>
    </source>
</reference>
<evidence type="ECO:0000313" key="20">
    <source>
        <dbReference type="RefSeq" id="XP_013378610.1"/>
    </source>
</evidence>
<evidence type="ECO:0000256" key="5">
    <source>
        <dbReference type="ARBA" id="ARBA00022723"/>
    </source>
</evidence>
<name>A0A1S3GXM2_LINAN</name>
<dbReference type="InterPro" id="IPR015340">
    <property type="entry name" value="A_amylase_C_dom"/>
</dbReference>
<evidence type="ECO:0000256" key="8">
    <source>
        <dbReference type="ARBA" id="ARBA00022837"/>
    </source>
</evidence>
<gene>
    <name evidence="20" type="primary">LOC106150396</name>
</gene>
<comment type="similarity">
    <text evidence="3">Belongs to the glycosyl hydrolase 13 family.</text>
</comment>
<dbReference type="PIRSF" id="PIRSF001024">
    <property type="entry name" value="Alph-amyl_fung"/>
    <property type="match status" value="1"/>
</dbReference>
<dbReference type="InParanoid" id="A0A1S3GXM2"/>
<feature type="binding site" evidence="16">
    <location>
        <position position="220"/>
    </location>
    <ligand>
        <name>substrate</name>
    </ligand>
</feature>
<evidence type="ECO:0000256" key="3">
    <source>
        <dbReference type="ARBA" id="ARBA00008061"/>
    </source>
</evidence>
<protein>
    <recommendedName>
        <fullName evidence="4">alpha-amylase</fullName>
        <ecNumber evidence="4">3.2.1.1</ecNumber>
    </recommendedName>
</protein>
<feature type="chain" id="PRO_5010266340" description="alpha-amylase" evidence="17">
    <location>
        <begin position="18"/>
        <end position="507"/>
    </location>
</feature>
<feature type="active site" description="Proton donor" evidence="13">
    <location>
        <position position="246"/>
    </location>
</feature>
<evidence type="ECO:0000256" key="17">
    <source>
        <dbReference type="SAM" id="SignalP"/>
    </source>
</evidence>
<keyword evidence="10" id="KW-0325">Glycoprotein</keyword>
<evidence type="ECO:0000256" key="1">
    <source>
        <dbReference type="ARBA" id="ARBA00000548"/>
    </source>
</evidence>
<feature type="binding site" evidence="16">
    <location>
        <position position="133"/>
    </location>
    <ligand>
        <name>substrate</name>
    </ligand>
</feature>
<dbReference type="Pfam" id="PF09260">
    <property type="entry name" value="A_amylase_dom_C"/>
    <property type="match status" value="1"/>
</dbReference>
<feature type="signal peptide" evidence="17">
    <location>
        <begin position="1"/>
        <end position="17"/>
    </location>
</feature>
<evidence type="ECO:0000256" key="13">
    <source>
        <dbReference type="PIRSR" id="PIRSR001024-1"/>
    </source>
</evidence>
<dbReference type="SUPFAM" id="SSF51011">
    <property type="entry name" value="Glycosyl hydrolase domain"/>
    <property type="match status" value="1"/>
</dbReference>
<evidence type="ECO:0000256" key="9">
    <source>
        <dbReference type="ARBA" id="ARBA00023157"/>
    </source>
</evidence>
<sequence length="507" mass="58048">MVFSLKLMLLLLPAVLCGKTVEEWKGRIIYQILTDRFSPHGPTPSTPCTALRSYCGGKFKGIQQRLDYIKGLGANAIWISPIVLNTPGGFHGYWAKNIYEINPEFGTKQDLKDLIKACHDKDIWVMVDVVPNHMGYNDGCFWNNPCTPTKLNNFTGFVPFDKPEYYHQYCEIMDWNNQTEVEFCRLAHLPDLSQENDIVKRLLLDWIGNLTINYDIDGYRIDTLKLVPKWFWSEFQARAGAYCIGEATGSDPQYVAGYQDSVDGLLNFPMYNALRDVFNENKSIRNLTKKIQEQRRYFKELSRHGLFLDNHDQRRFLNWTSDYTVLKNALTYVILGEGIPIIYYGTEQGFSGGHDPNDRESLWPYYSTQSDIYKFIAGLTKLRLSHLSHFVSGGQREMAANDDFFVFTRGKENQFLVVLTNRGNTSGTLEWNVQVPVLKAETVYKNFFDETDTVTVDNGTLKLKLTGGLPKVFLAVQTPTSKAERSSGVTWKLVFVCILLLHLLSLE</sequence>
<dbReference type="InterPro" id="IPR017853">
    <property type="entry name" value="GH"/>
</dbReference>
<evidence type="ECO:0000256" key="16">
    <source>
        <dbReference type="PIRSR" id="PIRSR001024-5"/>
    </source>
</evidence>
<keyword evidence="8" id="KW-0106">Calcium</keyword>
<evidence type="ECO:0000313" key="19">
    <source>
        <dbReference type="Proteomes" id="UP000085678"/>
    </source>
</evidence>
<dbReference type="OrthoDB" id="1740265at2759"/>
<evidence type="ECO:0000256" key="2">
    <source>
        <dbReference type="ARBA" id="ARBA00001913"/>
    </source>
</evidence>
<dbReference type="EC" id="3.2.1.1" evidence="4"/>
<evidence type="ECO:0000256" key="14">
    <source>
        <dbReference type="PIRSR" id="PIRSR001024-2"/>
    </source>
</evidence>
<evidence type="ECO:0000256" key="7">
    <source>
        <dbReference type="ARBA" id="ARBA00022801"/>
    </source>
</evidence>
<keyword evidence="5" id="KW-0479">Metal-binding</keyword>
<keyword evidence="6 17" id="KW-0732">Signal</keyword>
<keyword evidence="19" id="KW-1185">Reference proteome</keyword>
<feature type="domain" description="Glycosyl hydrolase family 13 catalytic" evidence="18">
    <location>
        <begin position="31"/>
        <end position="383"/>
    </location>
</feature>
<feature type="binding site" evidence="16">
    <location>
        <position position="312"/>
    </location>
    <ligand>
        <name>substrate</name>
    </ligand>
</feature>
<feature type="active site" description="Nucleophile" evidence="13">
    <location>
        <position position="222"/>
    </location>
</feature>
<evidence type="ECO:0000256" key="6">
    <source>
        <dbReference type="ARBA" id="ARBA00022729"/>
    </source>
</evidence>
<dbReference type="GO" id="GO:0016052">
    <property type="term" value="P:carbohydrate catabolic process"/>
    <property type="evidence" value="ECO:0007669"/>
    <property type="project" value="InterPro"/>
</dbReference>
<keyword evidence="9 15" id="KW-1015">Disulfide bond</keyword>
<dbReference type="Gene3D" id="2.60.40.1180">
    <property type="entry name" value="Golgi alpha-mannosidase II"/>
    <property type="match status" value="1"/>
</dbReference>
<keyword evidence="12" id="KW-0326">Glycosidase</keyword>